<feature type="transmembrane region" description="Helical" evidence="3">
    <location>
        <begin position="244"/>
        <end position="266"/>
    </location>
</feature>
<keyword evidence="1" id="KW-0175">Coiled coil</keyword>
<keyword evidence="3" id="KW-0472">Membrane</keyword>
<feature type="transmembrane region" description="Helical" evidence="3">
    <location>
        <begin position="272"/>
        <end position="295"/>
    </location>
</feature>
<proteinExistence type="predicted"/>
<feature type="region of interest" description="Disordered" evidence="2">
    <location>
        <begin position="299"/>
        <end position="332"/>
    </location>
</feature>
<evidence type="ECO:0000313" key="5">
    <source>
        <dbReference type="Proteomes" id="UP001597402"/>
    </source>
</evidence>
<name>A0ABW4X654_9ACTN</name>
<evidence type="ECO:0000313" key="4">
    <source>
        <dbReference type="EMBL" id="MFD2090479.1"/>
    </source>
</evidence>
<feature type="compositionally biased region" description="Polar residues" evidence="2">
    <location>
        <begin position="321"/>
        <end position="332"/>
    </location>
</feature>
<evidence type="ECO:0000256" key="3">
    <source>
        <dbReference type="SAM" id="Phobius"/>
    </source>
</evidence>
<dbReference type="Proteomes" id="UP001597402">
    <property type="component" value="Unassembled WGS sequence"/>
</dbReference>
<evidence type="ECO:0000256" key="1">
    <source>
        <dbReference type="SAM" id="Coils"/>
    </source>
</evidence>
<comment type="caution">
    <text evidence="4">The sequence shown here is derived from an EMBL/GenBank/DDBJ whole genome shotgun (WGS) entry which is preliminary data.</text>
</comment>
<gene>
    <name evidence="4" type="ORF">ACFSHS_02725</name>
</gene>
<dbReference type="EMBL" id="JBHUHP010000001">
    <property type="protein sequence ID" value="MFD2090479.1"/>
    <property type="molecule type" value="Genomic_DNA"/>
</dbReference>
<accession>A0ABW4X654</accession>
<reference evidence="5" key="1">
    <citation type="journal article" date="2019" name="Int. J. Syst. Evol. Microbiol.">
        <title>The Global Catalogue of Microorganisms (GCM) 10K type strain sequencing project: providing services to taxonomists for standard genome sequencing and annotation.</title>
        <authorList>
            <consortium name="The Broad Institute Genomics Platform"/>
            <consortium name="The Broad Institute Genome Sequencing Center for Infectious Disease"/>
            <person name="Wu L."/>
            <person name="Ma J."/>
        </authorList>
    </citation>
    <scope>NUCLEOTIDE SEQUENCE [LARGE SCALE GENOMIC DNA]</scope>
    <source>
        <strain evidence="5">JCM 3338</strain>
    </source>
</reference>
<keyword evidence="3" id="KW-1133">Transmembrane helix</keyword>
<feature type="transmembrane region" description="Helical" evidence="3">
    <location>
        <begin position="12"/>
        <end position="38"/>
    </location>
</feature>
<dbReference type="RefSeq" id="WP_376871400.1">
    <property type="nucleotide sequence ID" value="NZ_JBHUHP010000001.1"/>
</dbReference>
<feature type="compositionally biased region" description="Low complexity" evidence="2">
    <location>
        <begin position="299"/>
        <end position="310"/>
    </location>
</feature>
<keyword evidence="3" id="KW-0812">Transmembrane</keyword>
<protein>
    <submittedName>
        <fullName evidence="4">Uncharacterized protein</fullName>
    </submittedName>
</protein>
<feature type="coiled-coil region" evidence="1">
    <location>
        <begin position="44"/>
        <end position="71"/>
    </location>
</feature>
<sequence>MPLAAQQGLDPHLLPATVASCSASLVAIVGGLFASRIISVQQEAGQRRAEKARLQADYDRLREQRKLVDEDLLTVQAREWLARALPFLARAHAEISCATLLKHVPAERLEPELEPFLEKCKVVMRDTWGTLSQASDDDELLPHLWRSARTRYRLERADPFEDRVAAEAYKEAFLQRARSTSDTAQLQDPPVGGLSDPVAAALQGLTPAAQLKSELLRLDPELGFVRARLAGLDAATAPPRYTPLLASLALATAVGVLFPLALIAAQPRTIHWSIRLMLVLAAAVSFAGVLAALMLEARSSASSRSGTRGSAEPKDEGAGSTVRSTSGAIASR</sequence>
<organism evidence="4 5">
    <name type="scientific">Blastococcus deserti</name>
    <dbReference type="NCBI Taxonomy" id="2259033"/>
    <lineage>
        <taxon>Bacteria</taxon>
        <taxon>Bacillati</taxon>
        <taxon>Actinomycetota</taxon>
        <taxon>Actinomycetes</taxon>
        <taxon>Geodermatophilales</taxon>
        <taxon>Geodermatophilaceae</taxon>
        <taxon>Blastococcus</taxon>
    </lineage>
</organism>
<evidence type="ECO:0000256" key="2">
    <source>
        <dbReference type="SAM" id="MobiDB-lite"/>
    </source>
</evidence>
<keyword evidence="5" id="KW-1185">Reference proteome</keyword>